<evidence type="ECO:0000313" key="11">
    <source>
        <dbReference type="EMBL" id="SHF03772.1"/>
    </source>
</evidence>
<proteinExistence type="inferred from homology"/>
<dbReference type="NCBIfam" id="NF006583">
    <property type="entry name" value="PRK09109.1"/>
    <property type="match status" value="1"/>
</dbReference>
<evidence type="ECO:0000256" key="3">
    <source>
        <dbReference type="ARBA" id="ARBA00022692"/>
    </source>
</evidence>
<keyword evidence="12" id="KW-1185">Reference proteome</keyword>
<sequence length="269" mass="29498">MDISTLLGLIIGFGSLILAFIIEGGKVGSLIVGSAALIVFGGTIGAVMISFKIEDFMKIPGLLIKSFTKTNKDMSELIETIISLAKKARQEGLLSLEEELKRNDLDNFLKRGLTLVIDGLDINLIKNMMDLDMYLFEQKVKKEVSIFQSAGGYAPTMGIIGTVMGLVHVLGNLSSPDKLGPSIAVAFIATLYGVSSANLFWLPIAEKLKQKAESERLEKELITEGILSIQQGENPKIIEEKLFVFLENNKKTKESVNRAGINENIFDER</sequence>
<organism evidence="11 12">
    <name type="scientific">Caldanaerobius fijiensis DSM 17918</name>
    <dbReference type="NCBI Taxonomy" id="1121256"/>
    <lineage>
        <taxon>Bacteria</taxon>
        <taxon>Bacillati</taxon>
        <taxon>Bacillota</taxon>
        <taxon>Clostridia</taxon>
        <taxon>Thermoanaerobacterales</taxon>
        <taxon>Thermoanaerobacteraceae</taxon>
        <taxon>Caldanaerobius</taxon>
    </lineage>
</organism>
<evidence type="ECO:0000256" key="1">
    <source>
        <dbReference type="ARBA" id="ARBA00004651"/>
    </source>
</evidence>
<comment type="subcellular location">
    <subcellularLocation>
        <location evidence="1">Cell membrane</location>
        <topology evidence="1">Multi-pass membrane protein</topology>
    </subcellularLocation>
    <subcellularLocation>
        <location evidence="7">Membrane</location>
        <topology evidence="7">Multi-pass membrane protein</topology>
    </subcellularLocation>
</comment>
<feature type="domain" description="MotA/TolQ/ExbB proton channel" evidence="9">
    <location>
        <begin position="104"/>
        <end position="218"/>
    </location>
</feature>
<feature type="transmembrane region" description="Helical" evidence="8">
    <location>
        <begin position="29"/>
        <end position="51"/>
    </location>
</feature>
<keyword evidence="3 8" id="KW-0812">Transmembrane</keyword>
<dbReference type="Pfam" id="PF20560">
    <property type="entry name" value="MotA_N"/>
    <property type="match status" value="1"/>
</dbReference>
<evidence type="ECO:0000256" key="2">
    <source>
        <dbReference type="ARBA" id="ARBA00022475"/>
    </source>
</evidence>
<dbReference type="STRING" id="1121256.SAMN02746089_01203"/>
<feature type="transmembrane region" description="Helical" evidence="8">
    <location>
        <begin position="150"/>
        <end position="171"/>
    </location>
</feature>
<dbReference type="GO" id="GO:0006935">
    <property type="term" value="P:chemotaxis"/>
    <property type="evidence" value="ECO:0007669"/>
    <property type="project" value="InterPro"/>
</dbReference>
<keyword evidence="2" id="KW-1003">Cell membrane</keyword>
<evidence type="ECO:0000259" key="10">
    <source>
        <dbReference type="Pfam" id="PF20560"/>
    </source>
</evidence>
<dbReference type="EMBL" id="FQVH01000010">
    <property type="protein sequence ID" value="SHF03772.1"/>
    <property type="molecule type" value="Genomic_DNA"/>
</dbReference>
<keyword evidence="7" id="KW-0653">Protein transport</keyword>
<dbReference type="AlphaFoldDB" id="A0A1M4YE73"/>
<dbReference type="RefSeq" id="WP_073342751.1">
    <property type="nucleotide sequence ID" value="NZ_FQVH01000010.1"/>
</dbReference>
<comment type="similarity">
    <text evidence="7">Belongs to the exbB/tolQ family.</text>
</comment>
<evidence type="ECO:0000256" key="6">
    <source>
        <dbReference type="ARBA" id="ARBA00023136"/>
    </source>
</evidence>
<evidence type="ECO:0000256" key="8">
    <source>
        <dbReference type="SAM" id="Phobius"/>
    </source>
</evidence>
<dbReference type="OrthoDB" id="9806929at2"/>
<dbReference type="PANTHER" id="PTHR30433:SF3">
    <property type="entry name" value="MOTILITY PROTEIN A"/>
    <property type="match status" value="1"/>
</dbReference>
<feature type="domain" description="Motility protein A N-terminal" evidence="10">
    <location>
        <begin position="7"/>
        <end position="92"/>
    </location>
</feature>
<accession>A0A1M4YE73</accession>
<dbReference type="GO" id="GO:0071978">
    <property type="term" value="P:bacterial-type flagellum-dependent swarming motility"/>
    <property type="evidence" value="ECO:0007669"/>
    <property type="project" value="InterPro"/>
</dbReference>
<gene>
    <name evidence="11" type="ORF">SAMN02746089_01203</name>
</gene>
<name>A0A1M4YE73_9THEO</name>
<dbReference type="InterPro" id="IPR046786">
    <property type="entry name" value="MotA_N"/>
</dbReference>
<reference evidence="11 12" key="1">
    <citation type="submission" date="2016-11" db="EMBL/GenBank/DDBJ databases">
        <authorList>
            <person name="Jaros S."/>
            <person name="Januszkiewicz K."/>
            <person name="Wedrychowicz H."/>
        </authorList>
    </citation>
    <scope>NUCLEOTIDE SEQUENCE [LARGE SCALE GENOMIC DNA]</scope>
    <source>
        <strain evidence="11 12">DSM 17918</strain>
    </source>
</reference>
<dbReference type="InterPro" id="IPR002898">
    <property type="entry name" value="MotA_ExbB_proton_chnl"/>
</dbReference>
<evidence type="ECO:0000256" key="7">
    <source>
        <dbReference type="RuleBase" id="RU004057"/>
    </source>
</evidence>
<keyword evidence="6 8" id="KW-0472">Membrane</keyword>
<keyword evidence="4" id="KW-0283">Flagellar rotation</keyword>
<keyword evidence="7" id="KW-0813">Transport</keyword>
<dbReference type="Proteomes" id="UP000184088">
    <property type="component" value="Unassembled WGS sequence"/>
</dbReference>
<dbReference type="GO" id="GO:0005886">
    <property type="term" value="C:plasma membrane"/>
    <property type="evidence" value="ECO:0007669"/>
    <property type="project" value="UniProtKB-SubCell"/>
</dbReference>
<feature type="transmembrane region" description="Helical" evidence="8">
    <location>
        <begin position="183"/>
        <end position="202"/>
    </location>
</feature>
<dbReference type="InterPro" id="IPR047055">
    <property type="entry name" value="MotA-like"/>
</dbReference>
<evidence type="ECO:0000256" key="5">
    <source>
        <dbReference type="ARBA" id="ARBA00022989"/>
    </source>
</evidence>
<dbReference type="GO" id="GO:0015031">
    <property type="term" value="P:protein transport"/>
    <property type="evidence" value="ECO:0007669"/>
    <property type="project" value="UniProtKB-KW"/>
</dbReference>
<evidence type="ECO:0000256" key="4">
    <source>
        <dbReference type="ARBA" id="ARBA00022779"/>
    </source>
</evidence>
<protein>
    <submittedName>
        <fullName evidence="11">Chemotaxis protein MotA</fullName>
    </submittedName>
</protein>
<keyword evidence="5 8" id="KW-1133">Transmembrane helix</keyword>
<dbReference type="PANTHER" id="PTHR30433">
    <property type="entry name" value="CHEMOTAXIS PROTEIN MOTA"/>
    <property type="match status" value="1"/>
</dbReference>
<evidence type="ECO:0000259" key="9">
    <source>
        <dbReference type="Pfam" id="PF01618"/>
    </source>
</evidence>
<dbReference type="Pfam" id="PF01618">
    <property type="entry name" value="MotA_ExbB"/>
    <property type="match status" value="1"/>
</dbReference>
<evidence type="ECO:0000313" key="12">
    <source>
        <dbReference type="Proteomes" id="UP000184088"/>
    </source>
</evidence>